<evidence type="ECO:0000313" key="2">
    <source>
        <dbReference type="EMBL" id="AVO46420.1"/>
    </source>
</evidence>
<name>A0A2S0NE20_9HYPH</name>
<feature type="transmembrane region" description="Helical" evidence="1">
    <location>
        <begin position="249"/>
        <end position="274"/>
    </location>
</feature>
<dbReference type="AlphaFoldDB" id="A0A2S0NE20"/>
<evidence type="ECO:0000256" key="1">
    <source>
        <dbReference type="SAM" id="Phobius"/>
    </source>
</evidence>
<dbReference type="Proteomes" id="UP000237889">
    <property type="component" value="Chromosome"/>
</dbReference>
<protein>
    <recommendedName>
        <fullName evidence="4">PhnA-like protein</fullName>
    </recommendedName>
</protein>
<organism evidence="2 3">
    <name type="scientific">Phreatobacter cathodiphilus</name>
    <dbReference type="NCBI Taxonomy" id="1868589"/>
    <lineage>
        <taxon>Bacteria</taxon>
        <taxon>Pseudomonadati</taxon>
        <taxon>Pseudomonadota</taxon>
        <taxon>Alphaproteobacteria</taxon>
        <taxon>Hyphomicrobiales</taxon>
        <taxon>Phreatobacteraceae</taxon>
        <taxon>Phreatobacter</taxon>
    </lineage>
</organism>
<proteinExistence type="predicted"/>
<keyword evidence="3" id="KW-1185">Reference proteome</keyword>
<dbReference type="KEGG" id="phr:C6569_15920"/>
<feature type="transmembrane region" description="Helical" evidence="1">
    <location>
        <begin position="103"/>
        <end position="122"/>
    </location>
</feature>
<sequence length="293" mass="30244">MTTLTTSSIAPRVSSVDWAPVFAGAIGAAALSLVFIAFGAAIGLTLTSPWPGSGISLVATGIFVMYWTALVQILSFAMGGYIAGRLRPATHPSDDERQFRDGAHGFLVWSVGIIMMALVTAFGGGVAARSASTVVAGAATGAGAAASQSGIGPSNYAADLLLRRGAGATSGDSDPASDAAVRQEVGRLFASVATNRELTVRDRDYLAALVERRAGLPPAEARQRVTEAVNELRTLEARAREQAERARKATVLTGFTAAATFLIGLAAACAGATFGGRHRDEKTAFTVLGKPFW</sequence>
<dbReference type="EMBL" id="CP027668">
    <property type="protein sequence ID" value="AVO46420.1"/>
    <property type="molecule type" value="Genomic_DNA"/>
</dbReference>
<keyword evidence="1" id="KW-0812">Transmembrane</keyword>
<accession>A0A2S0NE20</accession>
<gene>
    <name evidence="2" type="ORF">C6569_15920</name>
</gene>
<evidence type="ECO:0000313" key="3">
    <source>
        <dbReference type="Proteomes" id="UP000237889"/>
    </source>
</evidence>
<evidence type="ECO:0008006" key="4">
    <source>
        <dbReference type="Google" id="ProtNLM"/>
    </source>
</evidence>
<feature type="transmembrane region" description="Helical" evidence="1">
    <location>
        <begin position="20"/>
        <end position="46"/>
    </location>
</feature>
<reference evidence="2 3" key="1">
    <citation type="submission" date="2018-03" db="EMBL/GenBank/DDBJ databases">
        <title>Genome sequencing of Phreatobacter sp.</title>
        <authorList>
            <person name="Kim S.-J."/>
            <person name="Heo J."/>
            <person name="Kwon S.-W."/>
        </authorList>
    </citation>
    <scope>NUCLEOTIDE SEQUENCE [LARGE SCALE GENOMIC DNA]</scope>
    <source>
        <strain evidence="2 3">S-12</strain>
    </source>
</reference>
<keyword evidence="1" id="KW-0472">Membrane</keyword>
<keyword evidence="1" id="KW-1133">Transmembrane helix</keyword>
<feature type="transmembrane region" description="Helical" evidence="1">
    <location>
        <begin position="58"/>
        <end position="83"/>
    </location>
</feature>